<dbReference type="GO" id="GO:0007031">
    <property type="term" value="P:peroxisome organization"/>
    <property type="evidence" value="ECO:0007669"/>
    <property type="project" value="InterPro"/>
</dbReference>
<dbReference type="Pfam" id="PF22978">
    <property type="entry name" value="HAD_Pex22"/>
    <property type="match status" value="1"/>
</dbReference>
<sequence length="281" mass="31003">MADRVADHVEALVRCLSLHLNRKVTGVIAVLFNHQGAGSLGAIAGFAIAVLFAWRFLRPSPGRRASDRRKRGAAPSTSRLAGGLEPSGSRGLVPTGPSNDTVAVEAITSPAERLGGCGKITCQLLGVILEEKTPEELQKHATVRLSVLQIVEEISKYFDLFLMETVLDDESEEKVLSALENAGIFQNGSLIKDKHRYWAKIFRPTIGGRLAYRYKPGNNISAFAIHQIPTLYFGNRFWASTTKCEYIYKFGTLLFITSNCKRELELAQAVSCFRSLPFLFP</sequence>
<feature type="transmembrane region" description="Helical" evidence="2">
    <location>
        <begin position="37"/>
        <end position="57"/>
    </location>
</feature>
<dbReference type="InterPro" id="IPR037485">
    <property type="entry name" value="PEX22"/>
</dbReference>
<proteinExistence type="predicted"/>
<keyword evidence="5" id="KW-1185">Reference proteome</keyword>
<dbReference type="EnsemblPlants" id="Ma01_t08540.1">
    <property type="protein sequence ID" value="Ma01_p08540.1"/>
    <property type="gene ID" value="Ma01_g08540"/>
</dbReference>
<keyword evidence="2" id="KW-1133">Transmembrane helix</keyword>
<evidence type="ECO:0000256" key="2">
    <source>
        <dbReference type="SAM" id="Phobius"/>
    </source>
</evidence>
<gene>
    <name evidence="3" type="ORF">GSMUA_292350.1</name>
</gene>
<dbReference type="InParanoid" id="A0A804HRR9"/>
<evidence type="ECO:0000313" key="3">
    <source>
        <dbReference type="EMBL" id="CAG1858940.1"/>
    </source>
</evidence>
<evidence type="ECO:0000313" key="4">
    <source>
        <dbReference type="EnsemblPlants" id="Ma01_p08540.1"/>
    </source>
</evidence>
<reference evidence="4" key="2">
    <citation type="submission" date="2021-05" db="UniProtKB">
        <authorList>
            <consortium name="EnsemblPlants"/>
        </authorList>
    </citation>
    <scope>IDENTIFICATION</scope>
    <source>
        <strain evidence="4">subsp. malaccensis</strain>
    </source>
</reference>
<evidence type="ECO:0000256" key="1">
    <source>
        <dbReference type="SAM" id="MobiDB-lite"/>
    </source>
</evidence>
<accession>A0A804HRR9</accession>
<dbReference type="PANTHER" id="PTHR34126:SF1">
    <property type="entry name" value="PEROXISOME BIOGENESIS PROTEIN 22"/>
    <property type="match status" value="1"/>
</dbReference>
<protein>
    <submittedName>
        <fullName evidence="3">(wild Malaysian banana) hypothetical protein</fullName>
    </submittedName>
</protein>
<keyword evidence="2" id="KW-0812">Transmembrane</keyword>
<dbReference type="AlphaFoldDB" id="A0A804HRR9"/>
<dbReference type="Gramene" id="Ma01_t08540.1">
    <property type="protein sequence ID" value="Ma01_p08540.1"/>
    <property type="gene ID" value="Ma01_g08540"/>
</dbReference>
<organism evidence="4 5">
    <name type="scientific">Musa acuminata subsp. malaccensis</name>
    <name type="common">Wild banana</name>
    <name type="synonym">Musa malaccensis</name>
    <dbReference type="NCBI Taxonomy" id="214687"/>
    <lineage>
        <taxon>Eukaryota</taxon>
        <taxon>Viridiplantae</taxon>
        <taxon>Streptophyta</taxon>
        <taxon>Embryophyta</taxon>
        <taxon>Tracheophyta</taxon>
        <taxon>Spermatophyta</taxon>
        <taxon>Magnoliopsida</taxon>
        <taxon>Liliopsida</taxon>
        <taxon>Zingiberales</taxon>
        <taxon>Musaceae</taxon>
        <taxon>Musa</taxon>
    </lineage>
</organism>
<feature type="region of interest" description="Disordered" evidence="1">
    <location>
        <begin position="62"/>
        <end position="95"/>
    </location>
</feature>
<name>A0A804HRR9_MUSAM</name>
<keyword evidence="2" id="KW-0472">Membrane</keyword>
<dbReference type="EMBL" id="HG996466">
    <property type="protein sequence ID" value="CAG1858940.1"/>
    <property type="molecule type" value="Genomic_DNA"/>
</dbReference>
<reference evidence="3" key="1">
    <citation type="submission" date="2021-03" db="EMBL/GenBank/DDBJ databases">
        <authorList>
            <consortium name="Genoscope - CEA"/>
            <person name="William W."/>
        </authorList>
    </citation>
    <scope>NUCLEOTIDE SEQUENCE</scope>
    <source>
        <strain evidence="3">Doubled-haploid Pahang</strain>
    </source>
</reference>
<dbReference type="Proteomes" id="UP000012960">
    <property type="component" value="Unplaced"/>
</dbReference>
<dbReference type="PANTHER" id="PTHR34126">
    <property type="entry name" value="PEROXISOME BIOGENESIS PROTEIN 22"/>
    <property type="match status" value="1"/>
</dbReference>
<evidence type="ECO:0000313" key="5">
    <source>
        <dbReference type="Proteomes" id="UP000012960"/>
    </source>
</evidence>